<keyword evidence="1" id="KW-0678">Repressor</keyword>
<dbReference type="PANTHER" id="PTHR30146">
    <property type="entry name" value="LACI-RELATED TRANSCRIPTIONAL REPRESSOR"/>
    <property type="match status" value="1"/>
</dbReference>
<dbReference type="RefSeq" id="WP_263608349.1">
    <property type="nucleotide sequence ID" value="NZ_JAOVQM010000003.1"/>
</dbReference>
<evidence type="ECO:0000256" key="4">
    <source>
        <dbReference type="ARBA" id="ARBA00023163"/>
    </source>
</evidence>
<dbReference type="CDD" id="cd06267">
    <property type="entry name" value="PBP1_LacI_sugar_binding-like"/>
    <property type="match status" value="1"/>
</dbReference>
<dbReference type="Pfam" id="PF00356">
    <property type="entry name" value="LacI"/>
    <property type="match status" value="1"/>
</dbReference>
<evidence type="ECO:0000256" key="1">
    <source>
        <dbReference type="ARBA" id="ARBA00022491"/>
    </source>
</evidence>
<protein>
    <submittedName>
        <fullName evidence="6">LacI family transcriptional regulator</fullName>
    </submittedName>
</protein>
<evidence type="ECO:0000256" key="2">
    <source>
        <dbReference type="ARBA" id="ARBA00023015"/>
    </source>
</evidence>
<dbReference type="PANTHER" id="PTHR30146:SF148">
    <property type="entry name" value="HTH-TYPE TRANSCRIPTIONAL REPRESSOR PURR-RELATED"/>
    <property type="match status" value="1"/>
</dbReference>
<name>A0ABT2Y6R5_9MOLU</name>
<feature type="domain" description="HTH lacI-type" evidence="5">
    <location>
        <begin position="3"/>
        <end position="57"/>
    </location>
</feature>
<dbReference type="CDD" id="cd01392">
    <property type="entry name" value="HTH_LacI"/>
    <property type="match status" value="1"/>
</dbReference>
<keyword evidence="4" id="KW-0804">Transcription</keyword>
<dbReference type="PROSITE" id="PS50932">
    <property type="entry name" value="HTH_LACI_2"/>
    <property type="match status" value="1"/>
</dbReference>
<dbReference type="InterPro" id="IPR010982">
    <property type="entry name" value="Lambda_DNA-bd_dom_sf"/>
</dbReference>
<dbReference type="Proteomes" id="UP001177160">
    <property type="component" value="Unassembled WGS sequence"/>
</dbReference>
<keyword evidence="2" id="KW-0805">Transcription regulation</keyword>
<proteinExistence type="predicted"/>
<reference evidence="6" key="1">
    <citation type="submission" date="2022-09" db="EMBL/GenBank/DDBJ databases">
        <title>Novel Mycoplasma species identified in domestic and wild animals.</title>
        <authorList>
            <person name="Volokhov D.V."/>
            <person name="Furtak V.A."/>
            <person name="Zagorodnyaya T.A."/>
        </authorList>
    </citation>
    <scope>NUCLEOTIDE SEQUENCE</scope>
    <source>
        <strain evidence="6">Oakley</strain>
    </source>
</reference>
<evidence type="ECO:0000313" key="7">
    <source>
        <dbReference type="Proteomes" id="UP001177160"/>
    </source>
</evidence>
<dbReference type="SUPFAM" id="SSF53822">
    <property type="entry name" value="Periplasmic binding protein-like I"/>
    <property type="match status" value="1"/>
</dbReference>
<evidence type="ECO:0000313" key="6">
    <source>
        <dbReference type="EMBL" id="MCV2232168.1"/>
    </source>
</evidence>
<comment type="caution">
    <text evidence="6">The sequence shown here is derived from an EMBL/GenBank/DDBJ whole genome shotgun (WGS) entry which is preliminary data.</text>
</comment>
<sequence>MKRTIYTIASELGLSPGTISKVINRTGNVSEETRERVLAHIKEVGYVPVTSARMLKSKRSYTIGVVFSEDLHIGLEHPFFSSILQHFKNYVENEGYELSFIVSKLGNNRMSYYEWCMNKKVDGVYIVVGDYGDEGLYELAKKHIPCVSTDILIPGIHSIISDNIMGIQVSLDHLYHTNRLKSVGLIAGPQQSKAFFERYEAFKAYHAEHQLPIRPEHVVFAESFGFTSGYQAALKLIENPLPEGLLVGSDDIALGVLKAFKDKGIRIPQDIQIIGYDDIAFAKHFTPALTTVKQDRELIATTAAKKLLQLINNPNIKVEEVIRIPVELVLRDTTR</sequence>
<evidence type="ECO:0000259" key="5">
    <source>
        <dbReference type="PROSITE" id="PS50932"/>
    </source>
</evidence>
<dbReference type="Gene3D" id="1.10.260.40">
    <property type="entry name" value="lambda repressor-like DNA-binding domains"/>
    <property type="match status" value="1"/>
</dbReference>
<gene>
    <name evidence="6" type="ORF">N7548_04930</name>
</gene>
<accession>A0ABT2Y6R5</accession>
<keyword evidence="3" id="KW-0238">DNA-binding</keyword>
<dbReference type="InterPro" id="IPR046335">
    <property type="entry name" value="LacI/GalR-like_sensor"/>
</dbReference>
<evidence type="ECO:0000256" key="3">
    <source>
        <dbReference type="ARBA" id="ARBA00023125"/>
    </source>
</evidence>
<dbReference type="Pfam" id="PF13377">
    <property type="entry name" value="Peripla_BP_3"/>
    <property type="match status" value="1"/>
</dbReference>
<dbReference type="InterPro" id="IPR028082">
    <property type="entry name" value="Peripla_BP_I"/>
</dbReference>
<dbReference type="Gene3D" id="3.40.50.2300">
    <property type="match status" value="2"/>
</dbReference>
<dbReference type="InterPro" id="IPR000843">
    <property type="entry name" value="HTH_LacI"/>
</dbReference>
<dbReference type="SMART" id="SM00354">
    <property type="entry name" value="HTH_LACI"/>
    <property type="match status" value="1"/>
</dbReference>
<dbReference type="SUPFAM" id="SSF47413">
    <property type="entry name" value="lambda repressor-like DNA-binding domains"/>
    <property type="match status" value="1"/>
</dbReference>
<organism evidence="6 7">
    <name type="scientific">Paracholeplasma manati</name>
    <dbReference type="NCBI Taxonomy" id="591373"/>
    <lineage>
        <taxon>Bacteria</taxon>
        <taxon>Bacillati</taxon>
        <taxon>Mycoplasmatota</taxon>
        <taxon>Mollicutes</taxon>
        <taxon>Acholeplasmatales</taxon>
        <taxon>Acholeplasmataceae</taxon>
        <taxon>Paracholeplasma</taxon>
    </lineage>
</organism>
<dbReference type="EMBL" id="JAOVQM010000003">
    <property type="protein sequence ID" value="MCV2232168.1"/>
    <property type="molecule type" value="Genomic_DNA"/>
</dbReference>
<keyword evidence="7" id="KW-1185">Reference proteome</keyword>